<dbReference type="NCBIfam" id="NF047393">
    <property type="entry name" value="TransRegTbspHalo"/>
    <property type="match status" value="1"/>
</dbReference>
<dbReference type="Proteomes" id="UP001500962">
    <property type="component" value="Unassembled WGS sequence"/>
</dbReference>
<keyword evidence="4" id="KW-0614">Plasmid</keyword>
<reference evidence="3" key="1">
    <citation type="journal article" date="2014" name="Int. J. Syst. Evol. Microbiol.">
        <title>Complete genome sequence of Corynebacterium casei LMG S-19264T (=DSM 44701T), isolated from a smear-ripened cheese.</title>
        <authorList>
            <consortium name="US DOE Joint Genome Institute (JGI-PGF)"/>
            <person name="Walter F."/>
            <person name="Albersmeier A."/>
            <person name="Kalinowski J."/>
            <person name="Ruckert C."/>
        </authorList>
    </citation>
    <scope>NUCLEOTIDE SEQUENCE</scope>
    <source>
        <strain evidence="3">JCM 12289</strain>
    </source>
</reference>
<dbReference type="AlphaFoldDB" id="A0AAV3SGE3"/>
<reference evidence="4" key="2">
    <citation type="submission" date="2022-04" db="EMBL/GenBank/DDBJ databases">
        <title>Sequencing and genomic assembly of Halococcus dombrowskii.</title>
        <authorList>
            <person name="Lim S.W."/>
            <person name="MacLea K.S."/>
        </authorList>
    </citation>
    <scope>NUCLEOTIDE SEQUENCE</scope>
    <source>
        <strain evidence="4">H4</strain>
        <plasmid evidence="4">unnamed4</plasmid>
    </source>
</reference>
<evidence type="ECO:0000313" key="4">
    <source>
        <dbReference type="EMBL" id="UOO97343.1"/>
    </source>
</evidence>
<evidence type="ECO:0000259" key="2">
    <source>
        <dbReference type="Pfam" id="PF23336"/>
    </source>
</evidence>
<accession>A0AAV3SGE3</accession>
<evidence type="ECO:0000313" key="3">
    <source>
        <dbReference type="EMBL" id="GAA0464273.1"/>
    </source>
</evidence>
<sequence length="277" mass="30661">MTITSEHVGPSVAENLRTILTEESGEVIAVGFDEESTGELVKILAESEEPPSVRLLVREGVLKWLRDDFVLASIAAELIEAETLELRAAAERLDRTLLVTEETVVSLVIPDDEHSAALVTDDEEFVAAVRERWSGVWEDGEAFNLRTPVYSRVLDSLGEEFNSAMESDFRTVLESLEDMDDSGELDEVGLSLLIAAKHEQLLYDISKWGEDVGVASKATFSRTKTHFEEQGLLETEKVPIDVGRPRLRLLLGEERLREAEAEELANVARDLLSAAPA</sequence>
<dbReference type="Pfam" id="PF23336">
    <property type="entry name" value="HTH_TbsP_C"/>
    <property type="match status" value="1"/>
</dbReference>
<dbReference type="Pfam" id="PF19138">
    <property type="entry name" value="TbsP_N"/>
    <property type="match status" value="1"/>
</dbReference>
<organism evidence="3 6">
    <name type="scientific">Halococcus dombrowskii</name>
    <dbReference type="NCBI Taxonomy" id="179637"/>
    <lineage>
        <taxon>Archaea</taxon>
        <taxon>Methanobacteriati</taxon>
        <taxon>Methanobacteriota</taxon>
        <taxon>Stenosarchaea group</taxon>
        <taxon>Halobacteria</taxon>
        <taxon>Halobacteriales</taxon>
        <taxon>Halococcaceae</taxon>
        <taxon>Halococcus</taxon>
    </lineage>
</organism>
<dbReference type="InterPro" id="IPR056163">
    <property type="entry name" value="TbsP_C"/>
</dbReference>
<protein>
    <submittedName>
        <fullName evidence="3">DUF5821 family protein</fullName>
    </submittedName>
</protein>
<feature type="domain" description="Transcriptional regulator TbsP-like C-terminal" evidence="2">
    <location>
        <begin position="150"/>
        <end position="269"/>
    </location>
</feature>
<dbReference type="KEGG" id="hdo:MUK72_19535"/>
<dbReference type="GeneID" id="71764089"/>
<dbReference type="EMBL" id="BAAADN010000031">
    <property type="protein sequence ID" value="GAA0464273.1"/>
    <property type="molecule type" value="Genomic_DNA"/>
</dbReference>
<evidence type="ECO:0000313" key="6">
    <source>
        <dbReference type="Proteomes" id="UP001500962"/>
    </source>
</evidence>
<evidence type="ECO:0000313" key="5">
    <source>
        <dbReference type="Proteomes" id="UP000830542"/>
    </source>
</evidence>
<dbReference type="Proteomes" id="UP000830542">
    <property type="component" value="Plasmid unnamed4"/>
</dbReference>
<dbReference type="EMBL" id="CP095009">
    <property type="protein sequence ID" value="UOO97343.1"/>
    <property type="molecule type" value="Genomic_DNA"/>
</dbReference>
<reference evidence="3" key="3">
    <citation type="submission" date="2023-12" db="EMBL/GenBank/DDBJ databases">
        <authorList>
            <person name="Sun Q."/>
            <person name="Inoue M."/>
        </authorList>
    </citation>
    <scope>NUCLEOTIDE SEQUENCE</scope>
    <source>
        <strain evidence="3">JCM 12289</strain>
    </source>
</reference>
<geneLocation type="plasmid" evidence="4 5">
    <name>unnamed4</name>
</geneLocation>
<dbReference type="RefSeq" id="WP_244706916.1">
    <property type="nucleotide sequence ID" value="NZ_BAAADN010000031.1"/>
</dbReference>
<gene>
    <name evidence="3" type="ORF">GCM10008985_21380</name>
    <name evidence="4" type="ORF">MUK72_19535</name>
</gene>
<proteinExistence type="predicted"/>
<evidence type="ECO:0000259" key="1">
    <source>
        <dbReference type="Pfam" id="PF19138"/>
    </source>
</evidence>
<dbReference type="InterPro" id="IPR043859">
    <property type="entry name" value="TbsP-like_N"/>
</dbReference>
<keyword evidence="5" id="KW-1185">Reference proteome</keyword>
<name>A0AAV3SGE3_HALDO</name>
<feature type="domain" description="Transcriptional regulator TbsP N-terminal" evidence="1">
    <location>
        <begin position="6"/>
        <end position="148"/>
    </location>
</feature>